<evidence type="ECO:0000313" key="3">
    <source>
        <dbReference type="Proteomes" id="UP000199382"/>
    </source>
</evidence>
<dbReference type="Proteomes" id="UP000199382">
    <property type="component" value="Unassembled WGS sequence"/>
</dbReference>
<accession>A0A1G9MRN7</accession>
<evidence type="ECO:0000256" key="1">
    <source>
        <dbReference type="SAM" id="Phobius"/>
    </source>
</evidence>
<evidence type="ECO:0008006" key="4">
    <source>
        <dbReference type="Google" id="ProtNLM"/>
    </source>
</evidence>
<gene>
    <name evidence="2" type="ORF">SAMN04488026_11137</name>
</gene>
<keyword evidence="1" id="KW-1133">Transmembrane helix</keyword>
<dbReference type="AlphaFoldDB" id="A0A1G9MRN7"/>
<protein>
    <recommendedName>
        <fullName evidence="4">DUF3784 domain-containing protein</fullName>
    </recommendedName>
</protein>
<name>A0A1G9MRN7_9RHOB</name>
<reference evidence="2 3" key="1">
    <citation type="submission" date="2016-10" db="EMBL/GenBank/DDBJ databases">
        <authorList>
            <person name="de Groot N.N."/>
        </authorList>
    </citation>
    <scope>NUCLEOTIDE SEQUENCE [LARGE SCALE GENOMIC DNA]</scope>
    <source>
        <strain evidence="2 3">DSM 25294</strain>
    </source>
</reference>
<sequence length="108" mass="12270">MIGYLLFYAGLLISLIIGLLYFRDLGDIPQLVIKTKRVNVDLFIRNEYQFLAIGGGAWLVSAIVHLGFGVGPSWLFWIATIWTGALVAFVWVYVHKGLRNQKELIHYS</sequence>
<keyword evidence="1" id="KW-0812">Transmembrane</keyword>
<evidence type="ECO:0000313" key="2">
    <source>
        <dbReference type="EMBL" id="SDL76869.1"/>
    </source>
</evidence>
<organism evidence="2 3">
    <name type="scientific">Aliiruegeria lutimaris</name>
    <dbReference type="NCBI Taxonomy" id="571298"/>
    <lineage>
        <taxon>Bacteria</taxon>
        <taxon>Pseudomonadati</taxon>
        <taxon>Pseudomonadota</taxon>
        <taxon>Alphaproteobacteria</taxon>
        <taxon>Rhodobacterales</taxon>
        <taxon>Roseobacteraceae</taxon>
        <taxon>Aliiruegeria</taxon>
    </lineage>
</organism>
<keyword evidence="1" id="KW-0472">Membrane</keyword>
<dbReference type="EMBL" id="FNEK01000113">
    <property type="protein sequence ID" value="SDL76869.1"/>
    <property type="molecule type" value="Genomic_DNA"/>
</dbReference>
<dbReference type="RefSeq" id="WP_093164443.1">
    <property type="nucleotide sequence ID" value="NZ_FNEK01000113.1"/>
</dbReference>
<dbReference type="STRING" id="571298.SAMN04488026_11137"/>
<proteinExistence type="predicted"/>
<keyword evidence="3" id="KW-1185">Reference proteome</keyword>
<feature type="transmembrane region" description="Helical" evidence="1">
    <location>
        <begin position="74"/>
        <end position="94"/>
    </location>
</feature>
<feature type="transmembrane region" description="Helical" evidence="1">
    <location>
        <begin position="47"/>
        <end position="68"/>
    </location>
</feature>
<feature type="transmembrane region" description="Helical" evidence="1">
    <location>
        <begin position="6"/>
        <end position="26"/>
    </location>
</feature>